<organism evidence="2 3">
    <name type="scientific">Chiloscyllium punctatum</name>
    <name type="common">Brownbanded bambooshark</name>
    <name type="synonym">Hemiscyllium punctatum</name>
    <dbReference type="NCBI Taxonomy" id="137246"/>
    <lineage>
        <taxon>Eukaryota</taxon>
        <taxon>Metazoa</taxon>
        <taxon>Chordata</taxon>
        <taxon>Craniata</taxon>
        <taxon>Vertebrata</taxon>
        <taxon>Chondrichthyes</taxon>
        <taxon>Elasmobranchii</taxon>
        <taxon>Galeomorphii</taxon>
        <taxon>Galeoidea</taxon>
        <taxon>Orectolobiformes</taxon>
        <taxon>Hemiscylliidae</taxon>
        <taxon>Chiloscyllium</taxon>
    </lineage>
</organism>
<keyword evidence="3" id="KW-1185">Reference proteome</keyword>
<feature type="compositionally biased region" description="Polar residues" evidence="1">
    <location>
        <begin position="32"/>
        <end position="47"/>
    </location>
</feature>
<sequence>MSHHHTANRSNILKSFESALRGSPREKGSLPSAVTNTCPAPGQTCNTAVKMKRRKTRRELNRAKFGWDLGKK</sequence>
<dbReference type="Proteomes" id="UP000287033">
    <property type="component" value="Unassembled WGS sequence"/>
</dbReference>
<dbReference type="AlphaFoldDB" id="A0A401TIW0"/>
<name>A0A401TIW0_CHIPU</name>
<reference evidence="2 3" key="1">
    <citation type="journal article" date="2018" name="Nat. Ecol. Evol.">
        <title>Shark genomes provide insights into elasmobranch evolution and the origin of vertebrates.</title>
        <authorList>
            <person name="Hara Y"/>
            <person name="Yamaguchi K"/>
            <person name="Onimaru K"/>
            <person name="Kadota M"/>
            <person name="Koyanagi M"/>
            <person name="Keeley SD"/>
            <person name="Tatsumi K"/>
            <person name="Tanaka K"/>
            <person name="Motone F"/>
            <person name="Kageyama Y"/>
            <person name="Nozu R"/>
            <person name="Adachi N"/>
            <person name="Nishimura O"/>
            <person name="Nakagawa R"/>
            <person name="Tanegashima C"/>
            <person name="Kiyatake I"/>
            <person name="Matsumoto R"/>
            <person name="Murakumo K"/>
            <person name="Nishida K"/>
            <person name="Terakita A"/>
            <person name="Kuratani S"/>
            <person name="Sato K"/>
            <person name="Hyodo S Kuraku.S."/>
        </authorList>
    </citation>
    <scope>NUCLEOTIDE SEQUENCE [LARGE SCALE GENOMIC DNA]</scope>
</reference>
<proteinExistence type="predicted"/>
<evidence type="ECO:0000313" key="3">
    <source>
        <dbReference type="Proteomes" id="UP000287033"/>
    </source>
</evidence>
<evidence type="ECO:0000313" key="2">
    <source>
        <dbReference type="EMBL" id="GCC42590.1"/>
    </source>
</evidence>
<gene>
    <name evidence="2" type="ORF">chiPu_0026691</name>
</gene>
<feature type="non-terminal residue" evidence="2">
    <location>
        <position position="72"/>
    </location>
</feature>
<accession>A0A401TIW0</accession>
<comment type="caution">
    <text evidence="2">The sequence shown here is derived from an EMBL/GenBank/DDBJ whole genome shotgun (WGS) entry which is preliminary data.</text>
</comment>
<evidence type="ECO:0000256" key="1">
    <source>
        <dbReference type="SAM" id="MobiDB-lite"/>
    </source>
</evidence>
<feature type="region of interest" description="Disordered" evidence="1">
    <location>
        <begin position="1"/>
        <end position="72"/>
    </location>
</feature>
<protein>
    <submittedName>
        <fullName evidence="2">Uncharacterized protein</fullName>
    </submittedName>
</protein>
<dbReference type="EMBL" id="BEZZ01085438">
    <property type="protein sequence ID" value="GCC42590.1"/>
    <property type="molecule type" value="Genomic_DNA"/>
</dbReference>